<keyword evidence="3" id="KW-1185">Reference proteome</keyword>
<evidence type="ECO:0000313" key="3">
    <source>
        <dbReference type="Proteomes" id="UP001057291"/>
    </source>
</evidence>
<dbReference type="Proteomes" id="UP001057291">
    <property type="component" value="Unassembled WGS sequence"/>
</dbReference>
<dbReference type="Pfam" id="PF11948">
    <property type="entry name" value="DUF3465"/>
    <property type="match status" value="1"/>
</dbReference>
<comment type="caution">
    <text evidence="2">The sequence shown here is derived from an EMBL/GenBank/DDBJ whole genome shotgun (WGS) entry which is preliminary data.</text>
</comment>
<proteinExistence type="predicted"/>
<dbReference type="AlphaFoldDB" id="A0AAV4LAI2"/>
<dbReference type="RefSeq" id="WP_282197970.1">
    <property type="nucleotide sequence ID" value="NZ_BOQE01000001.1"/>
</dbReference>
<feature type="signal peptide" evidence="1">
    <location>
        <begin position="1"/>
        <end position="22"/>
    </location>
</feature>
<evidence type="ECO:0008006" key="4">
    <source>
        <dbReference type="Google" id="ProtNLM"/>
    </source>
</evidence>
<feature type="chain" id="PRO_5043910062" description="Lipoprotein" evidence="1">
    <location>
        <begin position="23"/>
        <end position="147"/>
    </location>
</feature>
<evidence type="ECO:0000313" key="2">
    <source>
        <dbReference type="EMBL" id="GIM44703.1"/>
    </source>
</evidence>
<accession>A0AAV4LAI2</accession>
<evidence type="ECO:0000256" key="1">
    <source>
        <dbReference type="SAM" id="SignalP"/>
    </source>
</evidence>
<organism evidence="2 3">
    <name type="scientific">Collibacillus ludicampi</name>
    <dbReference type="NCBI Taxonomy" id="2771369"/>
    <lineage>
        <taxon>Bacteria</taxon>
        <taxon>Bacillati</taxon>
        <taxon>Bacillota</taxon>
        <taxon>Bacilli</taxon>
        <taxon>Bacillales</taxon>
        <taxon>Alicyclobacillaceae</taxon>
        <taxon>Collibacillus</taxon>
    </lineage>
</organism>
<reference evidence="2" key="1">
    <citation type="journal article" date="2023" name="Int. J. Syst. Evol. Microbiol.">
        <title>Collibacillus ludicampi gen. nov., sp. nov., a new soil bacterium of the family Alicyclobacillaceae.</title>
        <authorList>
            <person name="Jojima T."/>
            <person name="Ioku Y."/>
            <person name="Fukuta Y."/>
            <person name="Shirasaka N."/>
            <person name="Matsumura Y."/>
            <person name="Mori M."/>
        </authorList>
    </citation>
    <scope>NUCLEOTIDE SEQUENCE</scope>
    <source>
        <strain evidence="2">TP075</strain>
    </source>
</reference>
<gene>
    <name evidence="2" type="ORF">DNHGIG_02520</name>
</gene>
<dbReference type="EMBL" id="BOQE01000001">
    <property type="protein sequence ID" value="GIM44703.1"/>
    <property type="molecule type" value="Genomic_DNA"/>
</dbReference>
<name>A0AAV4LAI2_9BACL</name>
<protein>
    <recommendedName>
        <fullName evidence="4">Lipoprotein</fullName>
    </recommendedName>
</protein>
<dbReference type="InterPro" id="IPR021856">
    <property type="entry name" value="DUF3465"/>
</dbReference>
<dbReference type="PROSITE" id="PS51257">
    <property type="entry name" value="PROKAR_LIPOPROTEIN"/>
    <property type="match status" value="1"/>
</dbReference>
<sequence>MKKVLDKIFMLLTLFVVLLTVAACSKDTPDSKENPVSKEYPVTVEATVVKVLPDDEKGAKHQRFLIHIDKVLENPKSVPVDTKGNVLVALRYGDKDGIPERLHLEHAIGKHMELKGMYVPNDGDKDPVLHFTHHPVGYVKFDNHVYR</sequence>
<keyword evidence="1" id="KW-0732">Signal</keyword>